<dbReference type="GO" id="GO:0005525">
    <property type="term" value="F:GTP binding"/>
    <property type="evidence" value="ECO:0007669"/>
    <property type="project" value="InterPro"/>
</dbReference>
<organism evidence="2 3">
    <name type="scientific">Polycladospora coralii</name>
    <dbReference type="NCBI Taxonomy" id="2771432"/>
    <lineage>
        <taxon>Bacteria</taxon>
        <taxon>Bacillati</taxon>
        <taxon>Bacillota</taxon>
        <taxon>Bacilli</taxon>
        <taxon>Bacillales</taxon>
        <taxon>Thermoactinomycetaceae</taxon>
        <taxon>Polycladospora</taxon>
    </lineage>
</organism>
<name>A0A926RTI5_9BACL</name>
<dbReference type="AlphaFoldDB" id="A0A926RTI5"/>
<comment type="caution">
    <text evidence="2">The sequence shown here is derived from an EMBL/GenBank/DDBJ whole genome shotgun (WGS) entry which is preliminary data.</text>
</comment>
<dbReference type="PANTHER" id="PTHR46434">
    <property type="entry name" value="GENETIC INTERACTOR OF PROHIBITINS 3, MITOCHONDRIAL"/>
    <property type="match status" value="1"/>
</dbReference>
<feature type="domain" description="CP-type G" evidence="1">
    <location>
        <begin position="60"/>
        <end position="227"/>
    </location>
</feature>
<dbReference type="InterPro" id="IPR027417">
    <property type="entry name" value="P-loop_NTPase"/>
</dbReference>
<dbReference type="InterPro" id="IPR006073">
    <property type="entry name" value="GTP-bd"/>
</dbReference>
<evidence type="ECO:0000313" key="2">
    <source>
        <dbReference type="EMBL" id="MBD1372870.1"/>
    </source>
</evidence>
<evidence type="ECO:0000259" key="1">
    <source>
        <dbReference type="PROSITE" id="PS51721"/>
    </source>
</evidence>
<keyword evidence="3" id="KW-1185">Reference proteome</keyword>
<protein>
    <submittedName>
        <fullName evidence="2">Ribosome biogenesis GTPase YqeH</fullName>
    </submittedName>
</protein>
<sequence length="370" mass="41564">MSSEEKQFHCEGCGVKLQSESPDHLGYAPPSAFEREYILCKRCYRIRHYGEIASISQNPDEYLKKLGEIANTDSLVVQVIDLFDFSGSWIPGIHRHIGKNPLLILANKTDLFPKLTKWGRVREWIYALAKDLGMKPLDVVLTSAVKGTKMEEAIAAIEHHRRGKDVYIVGTTNAGKSTFINRLIRDLEGSFEDVITTSPYPGTTLDMIRIPLDDGKSLIDTPGIVRSDRLSEWMTPEELKVVVPADTVKPRGYQLQDQQTIFLGGMIRIDYVKGERQSFVCYTSNPLYIHRTKSENADRIAGEQRGKLLVPPADPSRLPAWVKHDIHLNGQEKQDIVISGLGWISTGSEKATIRVWAPKGVQVTTRKAII</sequence>
<dbReference type="RefSeq" id="WP_191142193.1">
    <property type="nucleotide sequence ID" value="NZ_JACXAH010000014.1"/>
</dbReference>
<dbReference type="Pfam" id="PF21516">
    <property type="entry name" value="YqeH-like_C"/>
    <property type="match status" value="1"/>
</dbReference>
<dbReference type="EMBL" id="JACXAH010000014">
    <property type="protein sequence ID" value="MBD1372870.1"/>
    <property type="molecule type" value="Genomic_DNA"/>
</dbReference>
<dbReference type="NCBIfam" id="TIGR03597">
    <property type="entry name" value="GTPase_YqeH"/>
    <property type="match status" value="1"/>
</dbReference>
<dbReference type="InterPro" id="IPR048422">
    <property type="entry name" value="NOA1/YqeH-like_C"/>
</dbReference>
<dbReference type="PROSITE" id="PS51721">
    <property type="entry name" value="G_CP"/>
    <property type="match status" value="1"/>
</dbReference>
<proteinExistence type="predicted"/>
<dbReference type="Proteomes" id="UP000661691">
    <property type="component" value="Unassembled WGS sequence"/>
</dbReference>
<dbReference type="InterPro" id="IPR050896">
    <property type="entry name" value="Mito_lipid_metab_GTPase"/>
</dbReference>
<dbReference type="Gene3D" id="3.40.50.300">
    <property type="entry name" value="P-loop containing nucleotide triphosphate hydrolases"/>
    <property type="match status" value="1"/>
</dbReference>
<reference evidence="2" key="1">
    <citation type="submission" date="2020-09" db="EMBL/GenBank/DDBJ databases">
        <title>A novel bacterium of genus Hazenella, isolated from South China Sea.</title>
        <authorList>
            <person name="Huang H."/>
            <person name="Mo K."/>
            <person name="Hu Y."/>
        </authorList>
    </citation>
    <scope>NUCLEOTIDE SEQUENCE</scope>
    <source>
        <strain evidence="2">IB182357</strain>
    </source>
</reference>
<gene>
    <name evidence="2" type="primary">yqeH</name>
    <name evidence="2" type="ORF">IC620_10930</name>
</gene>
<dbReference type="InterPro" id="IPR030378">
    <property type="entry name" value="G_CP_dom"/>
</dbReference>
<dbReference type="InterPro" id="IPR019988">
    <property type="entry name" value="GTP-bd_ribosome_bgen_YqeH"/>
</dbReference>
<accession>A0A926RTI5</accession>
<dbReference type="Pfam" id="PF01926">
    <property type="entry name" value="MMR_HSR1"/>
    <property type="match status" value="1"/>
</dbReference>
<evidence type="ECO:0000313" key="3">
    <source>
        <dbReference type="Proteomes" id="UP000661691"/>
    </source>
</evidence>
<dbReference type="PANTHER" id="PTHR46434:SF1">
    <property type="entry name" value="GENETIC INTERACTOR OF PROHIBITINS 3, MITOCHONDRIAL"/>
    <property type="match status" value="1"/>
</dbReference>
<dbReference type="SUPFAM" id="SSF52540">
    <property type="entry name" value="P-loop containing nucleoside triphosphate hydrolases"/>
    <property type="match status" value="1"/>
</dbReference>
<dbReference type="CDD" id="cd01855">
    <property type="entry name" value="YqeH"/>
    <property type="match status" value="1"/>
</dbReference>